<dbReference type="EMBL" id="PFMD01000061">
    <property type="protein sequence ID" value="PIY96010.1"/>
    <property type="molecule type" value="Genomic_DNA"/>
</dbReference>
<keyword evidence="1" id="KW-1133">Transmembrane helix</keyword>
<dbReference type="Proteomes" id="UP000230779">
    <property type="component" value="Unassembled WGS sequence"/>
</dbReference>
<name>A0A2M7RGY7_9BACT</name>
<comment type="caution">
    <text evidence="2">The sequence shown here is derived from an EMBL/GenBank/DDBJ whole genome shotgun (WGS) entry which is preliminary data.</text>
</comment>
<accession>A0A2M7RGY7</accession>
<proteinExistence type="predicted"/>
<gene>
    <name evidence="2" type="ORF">COY66_05220</name>
</gene>
<sequence length="187" mass="21010">MPINKPWHLKHKMPKNPIRKIAIALSFLFILVLPKQSLALLPSECGKLKFATEVSTVIVKGEITQVETGKESDVIYTYTSVKVDKYYKGSGAENIIIRQWGGCEGDMCSWAEDEPNFAVGQKGRFFLAKDSEYYVPVCGWGVISSLDYYKSMTGGYFIYIIGAVIILSIAALILLKKRKKLEENRDS</sequence>
<feature type="transmembrane region" description="Helical" evidence="1">
    <location>
        <begin position="156"/>
        <end position="175"/>
    </location>
</feature>
<protein>
    <submittedName>
        <fullName evidence="2">Uncharacterized protein</fullName>
    </submittedName>
</protein>
<evidence type="ECO:0000256" key="1">
    <source>
        <dbReference type="SAM" id="Phobius"/>
    </source>
</evidence>
<dbReference type="AlphaFoldDB" id="A0A2M7RGY7"/>
<evidence type="ECO:0000313" key="3">
    <source>
        <dbReference type="Proteomes" id="UP000230779"/>
    </source>
</evidence>
<keyword evidence="1" id="KW-0812">Transmembrane</keyword>
<evidence type="ECO:0000313" key="2">
    <source>
        <dbReference type="EMBL" id="PIY96010.1"/>
    </source>
</evidence>
<keyword evidence="1" id="KW-0472">Membrane</keyword>
<reference evidence="2 3" key="1">
    <citation type="submission" date="2017-09" db="EMBL/GenBank/DDBJ databases">
        <title>Depth-based differentiation of microbial function through sediment-hosted aquifers and enrichment of novel symbionts in the deep terrestrial subsurface.</title>
        <authorList>
            <person name="Probst A.J."/>
            <person name="Ladd B."/>
            <person name="Jarett J.K."/>
            <person name="Geller-Mcgrath D.E."/>
            <person name="Sieber C.M."/>
            <person name="Emerson J.B."/>
            <person name="Anantharaman K."/>
            <person name="Thomas B.C."/>
            <person name="Malmstrom R."/>
            <person name="Stieglmeier M."/>
            <person name="Klingl A."/>
            <person name="Woyke T."/>
            <person name="Ryan C.M."/>
            <person name="Banfield J.F."/>
        </authorList>
    </citation>
    <scope>NUCLEOTIDE SEQUENCE [LARGE SCALE GENOMIC DNA]</scope>
    <source>
        <strain evidence="2">CG_4_10_14_0_8_um_filter_42_10</strain>
    </source>
</reference>
<organism evidence="2 3">
    <name type="scientific">Candidatus Kerfeldbacteria bacterium CG_4_10_14_0_8_um_filter_42_10</name>
    <dbReference type="NCBI Taxonomy" id="2014248"/>
    <lineage>
        <taxon>Bacteria</taxon>
        <taxon>Candidatus Kerfeldiibacteriota</taxon>
    </lineage>
</organism>